<accession>A0A345GTV4</accession>
<name>A0A345GTV4_9CAUD</name>
<dbReference type="RefSeq" id="YP_010078755.1">
    <property type="nucleotide sequence ID" value="NC_054964.1"/>
</dbReference>
<organism evidence="1 2">
    <name type="scientific">Ralstonia phage GP4</name>
    <dbReference type="NCBI Taxonomy" id="2282904"/>
    <lineage>
        <taxon>Viruses</taxon>
        <taxon>Duplodnaviria</taxon>
        <taxon>Heunggongvirae</taxon>
        <taxon>Uroviricota</taxon>
        <taxon>Caudoviricetes</taxon>
        <taxon>Gervaisevirus</taxon>
        <taxon>Gervaisevirus GP4</taxon>
    </lineage>
</organism>
<dbReference type="KEGG" id="vg:65067683"/>
<keyword evidence="2" id="KW-1185">Reference proteome</keyword>
<protein>
    <submittedName>
        <fullName evidence="1">Uncharacterized protein</fullName>
    </submittedName>
</protein>
<sequence>MCMTTEQAIARQAEQANAANAAAALAQALAQHPQIVDGLELLGEGHLGDVRVEFYGKVHRFGRGFGSGVSVDLEEIALAGTTVSMSTLVGVARWKKIEDELQHRIESAQ</sequence>
<reference evidence="1 2" key="1">
    <citation type="submission" date="2018-07" db="EMBL/GenBank/DDBJ databases">
        <title>Complete sequence of phage GP4.</title>
        <authorList>
            <person name="Wang R."/>
            <person name="Tong Y."/>
            <person name="Liu H."/>
        </authorList>
    </citation>
    <scope>NUCLEOTIDE SEQUENCE [LARGE SCALE GENOMIC DNA]</scope>
</reference>
<evidence type="ECO:0000313" key="2">
    <source>
        <dbReference type="Proteomes" id="UP000259464"/>
    </source>
</evidence>
<dbReference type="Proteomes" id="UP000259464">
    <property type="component" value="Segment"/>
</dbReference>
<evidence type="ECO:0000313" key="1">
    <source>
        <dbReference type="EMBL" id="AXG67718.1"/>
    </source>
</evidence>
<dbReference type="EMBL" id="MH638294">
    <property type="protein sequence ID" value="AXG67718.1"/>
    <property type="molecule type" value="Genomic_DNA"/>
</dbReference>
<dbReference type="GeneID" id="65067683"/>
<proteinExistence type="predicted"/>